<organism evidence="3 4">
    <name type="scientific">Neobacillus rhizophilus</name>
    <dbReference type="NCBI Taxonomy" id="2833579"/>
    <lineage>
        <taxon>Bacteria</taxon>
        <taxon>Bacillati</taxon>
        <taxon>Bacillota</taxon>
        <taxon>Bacilli</taxon>
        <taxon>Bacillales</taxon>
        <taxon>Bacillaceae</taxon>
        <taxon>Neobacillus</taxon>
    </lineage>
</organism>
<comment type="caution">
    <text evidence="3">The sequence shown here is derived from an EMBL/GenBank/DDBJ whole genome shotgun (WGS) entry which is preliminary data.</text>
</comment>
<proteinExistence type="predicted"/>
<dbReference type="AlphaFoldDB" id="A0A942YUZ7"/>
<dbReference type="Pfam" id="PF13751">
    <property type="entry name" value="DDE_Tnp_1_6"/>
    <property type="match status" value="1"/>
</dbReference>
<accession>A0A942YUZ7</accession>
<protein>
    <submittedName>
        <fullName evidence="3">IS1182 family transposase</fullName>
    </submittedName>
</protein>
<name>A0A942YUZ7_9BACI</name>
<gene>
    <name evidence="3" type="ORF">KHA99_18940</name>
</gene>
<keyword evidence="4" id="KW-1185">Reference proteome</keyword>
<dbReference type="InterPro" id="IPR008490">
    <property type="entry name" value="Transposase_InsH_N"/>
</dbReference>
<evidence type="ECO:0000313" key="4">
    <source>
        <dbReference type="Proteomes" id="UP000679749"/>
    </source>
</evidence>
<dbReference type="Proteomes" id="UP000679749">
    <property type="component" value="Unassembled WGS sequence"/>
</dbReference>
<feature type="domain" description="Transposase InsH N-terminal" evidence="1">
    <location>
        <begin position="16"/>
        <end position="111"/>
    </location>
</feature>
<evidence type="ECO:0000313" key="3">
    <source>
        <dbReference type="EMBL" id="MBS4214528.1"/>
    </source>
</evidence>
<feature type="domain" description="Transposase DDE" evidence="2">
    <location>
        <begin position="329"/>
        <end position="447"/>
    </location>
</feature>
<dbReference type="NCBIfam" id="NF033551">
    <property type="entry name" value="transpos_IS1182"/>
    <property type="match status" value="1"/>
</dbReference>
<dbReference type="PANTHER" id="PTHR33408">
    <property type="entry name" value="TRANSPOSASE"/>
    <property type="match status" value="1"/>
</dbReference>
<dbReference type="RefSeq" id="WP_213119061.1">
    <property type="nucleotide sequence ID" value="NZ_JAGYPF010000004.1"/>
</dbReference>
<dbReference type="InterPro" id="IPR025668">
    <property type="entry name" value="Tnp_DDE_dom"/>
</dbReference>
<dbReference type="EMBL" id="JAGYPF010000004">
    <property type="protein sequence ID" value="MBS4214528.1"/>
    <property type="molecule type" value="Genomic_DNA"/>
</dbReference>
<evidence type="ECO:0000259" key="2">
    <source>
        <dbReference type="Pfam" id="PF13751"/>
    </source>
</evidence>
<dbReference type="InterPro" id="IPR047629">
    <property type="entry name" value="IS1182_transpos"/>
</dbReference>
<sequence>MLKPKESSQSEYEFVSIDELVPDNHLLLLIDKYIDFSFLLEKVRPFYSEDNGRPSDPLILFKMMFIGYLFGIRSERQLEREIKMNIAYWWFLGLKFHDPVQHHSTISWNRQHRFKVINTEIDTDIFQEIFDEIVLQAMNHKMVGGRVLFTDSTHLKANANNHKFTKEEVEVETREYLEDLNKAIEEDRINHGKKPLKEKEEVKETKEIRVSTTDPECGFMSRENKQEMFCYLDHRTTDMKFNIITDVYVTPGNVHDSVPYLNRLDRQVQRFGFMVEAVALDSGYLTNPICKGLSDSNIFGVIAHSRFHPTTGLFLKWKFTYDKERDLYICPNNQELPYKTTTREGYREYKSDSKKCESCPFLSQCTRSKNKVKVVTRHVWEEHKEKVRINRLSKSGKELYKFRKEKIERSFADSKELHGLRYCRLRGIKKASEQALLTAACQNMKKIATHLFRLEKVCCNSLV</sequence>
<reference evidence="3" key="1">
    <citation type="submission" date="2021-05" db="EMBL/GenBank/DDBJ databases">
        <title>Novel Bacillus species.</title>
        <authorList>
            <person name="Liu G."/>
        </authorList>
    </citation>
    <scope>NUCLEOTIDE SEQUENCE</scope>
    <source>
        <strain evidence="3">FJAT-49825</strain>
    </source>
</reference>
<dbReference type="Pfam" id="PF05598">
    <property type="entry name" value="DUF772"/>
    <property type="match status" value="1"/>
</dbReference>
<evidence type="ECO:0000259" key="1">
    <source>
        <dbReference type="Pfam" id="PF05598"/>
    </source>
</evidence>